<sequence>MKGFLWAFVLLVALYAAYSIFRITRDTAPDFSVYYGVAQNALSGKGIYGDPHLFTGYGYPPYSILPYLPLALLPYHVSQSIWIIGSFIGLIASVFLSFKLYYKKASFQTKAIACAFAFLAFPSRFTLGMGQSNLIVLFVLLSSLVYRSGILMGLAWILKPQLMILAVLLIIKRQWKIFIPSFLVVLLAALSTGFVFGWPWYQQYFTRELPMLMEFRGREIYYNQGIEAFVSRIGMPSLSIILKIIAVAVSTFVLRKQSCIHAVPLVLSLLLLIMPLSWQHHYVFLLPAMIFLWRYFQSTLFWIAMVLVSFNIKEPSLYGPIVLSHVFFGNTLVFWLLSRVHSRKL</sequence>
<evidence type="ECO:0008006" key="11">
    <source>
        <dbReference type="Google" id="ProtNLM"/>
    </source>
</evidence>
<comment type="subcellular location">
    <subcellularLocation>
        <location evidence="1">Cell membrane</location>
        <topology evidence="1">Multi-pass membrane protein</topology>
    </subcellularLocation>
</comment>
<accession>A0A1F6AW57</accession>
<evidence type="ECO:0000256" key="1">
    <source>
        <dbReference type="ARBA" id="ARBA00004651"/>
    </source>
</evidence>
<evidence type="ECO:0000256" key="2">
    <source>
        <dbReference type="ARBA" id="ARBA00022475"/>
    </source>
</evidence>
<feature type="transmembrane region" description="Helical" evidence="8">
    <location>
        <begin position="317"/>
        <end position="337"/>
    </location>
</feature>
<reference evidence="9 10" key="1">
    <citation type="journal article" date="2016" name="Nat. Commun.">
        <title>Thousands of microbial genomes shed light on interconnected biogeochemical processes in an aquifer system.</title>
        <authorList>
            <person name="Anantharaman K."/>
            <person name="Brown C.T."/>
            <person name="Hug L.A."/>
            <person name="Sharon I."/>
            <person name="Castelle C.J."/>
            <person name="Probst A.J."/>
            <person name="Thomas B.C."/>
            <person name="Singh A."/>
            <person name="Wilkins M.J."/>
            <person name="Karaoz U."/>
            <person name="Brodie E.L."/>
            <person name="Williams K.H."/>
            <person name="Hubbard S.S."/>
            <person name="Banfield J.F."/>
        </authorList>
    </citation>
    <scope>NUCLEOTIDE SEQUENCE [LARGE SCALE GENOMIC DNA]</scope>
</reference>
<evidence type="ECO:0000256" key="6">
    <source>
        <dbReference type="ARBA" id="ARBA00023136"/>
    </source>
</evidence>
<dbReference type="GO" id="GO:0016758">
    <property type="term" value="F:hexosyltransferase activity"/>
    <property type="evidence" value="ECO:0007669"/>
    <property type="project" value="InterPro"/>
</dbReference>
<feature type="transmembrane region" description="Helical" evidence="8">
    <location>
        <begin position="233"/>
        <end position="254"/>
    </location>
</feature>
<feature type="transmembrane region" description="Helical" evidence="8">
    <location>
        <begin position="284"/>
        <end position="310"/>
    </location>
</feature>
<dbReference type="EMBL" id="MFJW01000046">
    <property type="protein sequence ID" value="OGG28722.1"/>
    <property type="molecule type" value="Genomic_DNA"/>
</dbReference>
<evidence type="ECO:0000256" key="5">
    <source>
        <dbReference type="ARBA" id="ARBA00022989"/>
    </source>
</evidence>
<keyword evidence="2" id="KW-1003">Cell membrane</keyword>
<dbReference type="Pfam" id="PF09594">
    <property type="entry name" value="GT87"/>
    <property type="match status" value="1"/>
</dbReference>
<keyword evidence="5 8" id="KW-1133">Transmembrane helix</keyword>
<keyword evidence="4 8" id="KW-0812">Transmembrane</keyword>
<protein>
    <recommendedName>
        <fullName evidence="11">DUF2029 domain-containing protein</fullName>
    </recommendedName>
</protein>
<feature type="transmembrane region" description="Helical" evidence="8">
    <location>
        <begin position="81"/>
        <end position="102"/>
    </location>
</feature>
<gene>
    <name evidence="9" type="ORF">A2971_00130</name>
</gene>
<keyword evidence="6 8" id="KW-0472">Membrane</keyword>
<organism evidence="9 10">
    <name type="scientific">Candidatus Gottesmanbacteria bacterium RIFCSPLOWO2_01_FULL_46_21</name>
    <dbReference type="NCBI Taxonomy" id="1798393"/>
    <lineage>
        <taxon>Bacteria</taxon>
        <taxon>Candidatus Gottesmaniibacteriota</taxon>
    </lineage>
</organism>
<keyword evidence="3" id="KW-0808">Transferase</keyword>
<proteinExistence type="inferred from homology"/>
<evidence type="ECO:0000256" key="7">
    <source>
        <dbReference type="ARBA" id="ARBA00024033"/>
    </source>
</evidence>
<evidence type="ECO:0000313" key="10">
    <source>
        <dbReference type="Proteomes" id="UP000178461"/>
    </source>
</evidence>
<evidence type="ECO:0000256" key="3">
    <source>
        <dbReference type="ARBA" id="ARBA00022679"/>
    </source>
</evidence>
<evidence type="ECO:0000256" key="4">
    <source>
        <dbReference type="ARBA" id="ARBA00022692"/>
    </source>
</evidence>
<comment type="caution">
    <text evidence="9">The sequence shown here is derived from an EMBL/GenBank/DDBJ whole genome shotgun (WGS) entry which is preliminary data.</text>
</comment>
<dbReference type="GO" id="GO:0005886">
    <property type="term" value="C:plasma membrane"/>
    <property type="evidence" value="ECO:0007669"/>
    <property type="project" value="UniProtKB-SubCell"/>
</dbReference>
<dbReference type="AlphaFoldDB" id="A0A1F6AW57"/>
<feature type="transmembrane region" description="Helical" evidence="8">
    <location>
        <begin position="261"/>
        <end position="278"/>
    </location>
</feature>
<name>A0A1F6AW57_9BACT</name>
<feature type="transmembrane region" description="Helical" evidence="8">
    <location>
        <begin position="177"/>
        <end position="201"/>
    </location>
</feature>
<evidence type="ECO:0000313" key="9">
    <source>
        <dbReference type="EMBL" id="OGG28722.1"/>
    </source>
</evidence>
<comment type="similarity">
    <text evidence="7">Belongs to the glycosyltransferase 87 family.</text>
</comment>
<dbReference type="InterPro" id="IPR018584">
    <property type="entry name" value="GT87"/>
</dbReference>
<dbReference type="Proteomes" id="UP000178461">
    <property type="component" value="Unassembled WGS sequence"/>
</dbReference>
<evidence type="ECO:0000256" key="8">
    <source>
        <dbReference type="SAM" id="Phobius"/>
    </source>
</evidence>